<accession>A0A3G5A063</accession>
<reference evidence="1" key="1">
    <citation type="submission" date="2018-10" db="EMBL/GenBank/DDBJ databases">
        <title>Hidden diversity of soil giant viruses.</title>
        <authorList>
            <person name="Schulz F."/>
            <person name="Alteio L."/>
            <person name="Goudeau D."/>
            <person name="Ryan E.M."/>
            <person name="Malmstrom R.R."/>
            <person name="Blanchard J."/>
            <person name="Woyke T."/>
        </authorList>
    </citation>
    <scope>NUCLEOTIDE SEQUENCE</scope>
    <source>
        <strain evidence="1">FNV1</strain>
    </source>
</reference>
<protein>
    <submittedName>
        <fullName evidence="1">Uncharacterized protein</fullName>
    </submittedName>
</protein>
<dbReference type="EMBL" id="MK072164">
    <property type="protein sequence ID" value="AYV79651.1"/>
    <property type="molecule type" value="Genomic_DNA"/>
</dbReference>
<organism evidence="1">
    <name type="scientific">Faunusvirus sp</name>
    <dbReference type="NCBI Taxonomy" id="2487766"/>
    <lineage>
        <taxon>Viruses</taxon>
        <taxon>Varidnaviria</taxon>
        <taxon>Bamfordvirae</taxon>
        <taxon>Nucleocytoviricota</taxon>
        <taxon>Megaviricetes</taxon>
        <taxon>Imitervirales</taxon>
        <taxon>Mimiviridae</taxon>
    </lineage>
</organism>
<sequence>MFSIFVVAIAAHSMYIHNNIKTQPIKYINPKYHINYMLDDYILARLKRYELR</sequence>
<evidence type="ECO:0000313" key="1">
    <source>
        <dbReference type="EMBL" id="AYV79651.1"/>
    </source>
</evidence>
<name>A0A3G5A063_9VIRU</name>
<proteinExistence type="predicted"/>
<gene>
    <name evidence="1" type="ORF">Faunusvirus33_5</name>
</gene>